<dbReference type="AlphaFoldDB" id="A0A2S7KXG4"/>
<evidence type="ECO:0000313" key="2">
    <source>
        <dbReference type="Proteomes" id="UP000239522"/>
    </source>
</evidence>
<evidence type="ECO:0000313" key="1">
    <source>
        <dbReference type="EMBL" id="PQB07310.1"/>
    </source>
</evidence>
<dbReference type="OrthoDB" id="1400315at2"/>
<gene>
    <name evidence="1" type="ORF">BST83_09185</name>
</gene>
<accession>A0A2S7KXG4</accession>
<keyword evidence="2" id="KW-1185">Reference proteome</keyword>
<dbReference type="PROSITE" id="PS51257">
    <property type="entry name" value="PROKAR_LIPOPROTEIN"/>
    <property type="match status" value="1"/>
</dbReference>
<name>A0A2S7KXG4_9FLAO</name>
<dbReference type="RefSeq" id="WP_104809133.1">
    <property type="nucleotide sequence ID" value="NZ_MQUA01000013.1"/>
</dbReference>
<dbReference type="Proteomes" id="UP000239522">
    <property type="component" value="Unassembled WGS sequence"/>
</dbReference>
<organism evidence="1 2">
    <name type="scientific">Polaribacter filamentus</name>
    <dbReference type="NCBI Taxonomy" id="53483"/>
    <lineage>
        <taxon>Bacteria</taxon>
        <taxon>Pseudomonadati</taxon>
        <taxon>Bacteroidota</taxon>
        <taxon>Flavobacteriia</taxon>
        <taxon>Flavobacteriales</taxon>
        <taxon>Flavobacteriaceae</taxon>
    </lineage>
</organism>
<reference evidence="1 2" key="1">
    <citation type="submission" date="2016-11" db="EMBL/GenBank/DDBJ databases">
        <title>Trade-off between light-utilization and light-protection in marine flavobacteria.</title>
        <authorList>
            <person name="Kumagai Y."/>
        </authorList>
    </citation>
    <scope>NUCLEOTIDE SEQUENCE [LARGE SCALE GENOMIC DNA]</scope>
    <source>
        <strain evidence="1 2">ATCC 700397</strain>
    </source>
</reference>
<evidence type="ECO:0008006" key="3">
    <source>
        <dbReference type="Google" id="ProtNLM"/>
    </source>
</evidence>
<proteinExistence type="predicted"/>
<protein>
    <recommendedName>
        <fullName evidence="3">DUF4932 domain-containing protein</fullName>
    </recommendedName>
</protein>
<sequence>MKKTSLLISLLFIITLFACKENNRKENTISEKREPNKVIFKVDDRIEVLRIAFNLAVQDYIDPKMLPCDTDYSKRVNNHFKEFKNHQLIKYIDELPNIHFDFATIGLMYENCESFEFENIYSKELSSFGITKGEIDSLKPLLVDFYKISNFKTFFSENKKYYGNAIEKIEKQVNDEKLFDYVLNFFQSKEQGLEMEVFVELTNSSNNKAISFYDNYNPKKRATLLGNICEKKDSITTTNEILELDNNRRGTLYHETSHLFTDKLLDKYIGELNQYKSLCKNCNDTQIKDEIDHLIVYPLQELLSYRQFGKDDGHSFYLNKCKDVRKDIYIKLSEYKPENGIPFEKTYMECMELIKQSASEK</sequence>
<comment type="caution">
    <text evidence="1">The sequence shown here is derived from an EMBL/GenBank/DDBJ whole genome shotgun (WGS) entry which is preliminary data.</text>
</comment>
<dbReference type="EMBL" id="MQUA01000013">
    <property type="protein sequence ID" value="PQB07310.1"/>
    <property type="molecule type" value="Genomic_DNA"/>
</dbReference>